<evidence type="ECO:0000313" key="3">
    <source>
        <dbReference type="EMBL" id="ACB73624.1"/>
    </source>
</evidence>
<dbReference type="HOGENOM" id="CLU_1254892_0_0_0"/>
<accession>B1ZQE4</accession>
<dbReference type="KEGG" id="ote:Oter_0334"/>
<feature type="chain" id="PRO_5002772600" evidence="2">
    <location>
        <begin position="24"/>
        <end position="220"/>
    </location>
</feature>
<dbReference type="RefSeq" id="WP_012373162.1">
    <property type="nucleotide sequence ID" value="NC_010571.1"/>
</dbReference>
<organism evidence="3 4">
    <name type="scientific">Opitutus terrae (strain DSM 11246 / JCM 15787 / PB90-1)</name>
    <dbReference type="NCBI Taxonomy" id="452637"/>
    <lineage>
        <taxon>Bacteria</taxon>
        <taxon>Pseudomonadati</taxon>
        <taxon>Verrucomicrobiota</taxon>
        <taxon>Opitutia</taxon>
        <taxon>Opitutales</taxon>
        <taxon>Opitutaceae</taxon>
        <taxon>Opitutus</taxon>
    </lineage>
</organism>
<feature type="region of interest" description="Disordered" evidence="1">
    <location>
        <begin position="117"/>
        <end position="136"/>
    </location>
</feature>
<evidence type="ECO:0000313" key="4">
    <source>
        <dbReference type="Proteomes" id="UP000007013"/>
    </source>
</evidence>
<evidence type="ECO:0000256" key="2">
    <source>
        <dbReference type="SAM" id="SignalP"/>
    </source>
</evidence>
<proteinExistence type="predicted"/>
<keyword evidence="2" id="KW-0732">Signal</keyword>
<sequence length="220" mass="24422">MDWFRAFLVSLALALPLSALRLAADPPPILPDWETAQLFEGCAVQADSYARRLQALDRTWEVQLLTLKLPNGSKHSVVLASRGRERYLRDGTLGVFPADVNPQAAFTRRLKAWRNEHPLTSPNASRNHQPPATEAATAAAIEIAARGLATDTQRYLVVDGETRFWVVSWTTVDGQQALYHPRIGTTLTRTSPRSSREAIARTILHTLGFKRSTLIGSSQR</sequence>
<feature type="compositionally biased region" description="Polar residues" evidence="1">
    <location>
        <begin position="118"/>
        <end position="130"/>
    </location>
</feature>
<keyword evidence="4" id="KW-1185">Reference proteome</keyword>
<protein>
    <submittedName>
        <fullName evidence="3">Uncharacterized protein</fullName>
    </submittedName>
</protein>
<feature type="signal peptide" evidence="2">
    <location>
        <begin position="1"/>
        <end position="23"/>
    </location>
</feature>
<reference evidence="3 4" key="1">
    <citation type="journal article" date="2011" name="J. Bacteriol.">
        <title>Genome sequence of the verrucomicrobium Opitutus terrae PB90-1, an abundant inhabitant of rice paddy soil ecosystems.</title>
        <authorList>
            <person name="van Passel M.W."/>
            <person name="Kant R."/>
            <person name="Palva A."/>
            <person name="Copeland A."/>
            <person name="Lucas S."/>
            <person name="Lapidus A."/>
            <person name="Glavina del Rio T."/>
            <person name="Pitluck S."/>
            <person name="Goltsman E."/>
            <person name="Clum A."/>
            <person name="Sun H."/>
            <person name="Schmutz J."/>
            <person name="Larimer F.W."/>
            <person name="Land M.L."/>
            <person name="Hauser L."/>
            <person name="Kyrpides N."/>
            <person name="Mikhailova N."/>
            <person name="Richardson P.P."/>
            <person name="Janssen P.H."/>
            <person name="de Vos W.M."/>
            <person name="Smidt H."/>
        </authorList>
    </citation>
    <scope>NUCLEOTIDE SEQUENCE [LARGE SCALE GENOMIC DNA]</scope>
    <source>
        <strain evidence="4">DSM 11246 / JCM 15787 / PB90-1</strain>
    </source>
</reference>
<gene>
    <name evidence="3" type="ordered locus">Oter_0334</name>
</gene>
<dbReference type="AlphaFoldDB" id="B1ZQE4"/>
<evidence type="ECO:0000256" key="1">
    <source>
        <dbReference type="SAM" id="MobiDB-lite"/>
    </source>
</evidence>
<dbReference type="Proteomes" id="UP000007013">
    <property type="component" value="Chromosome"/>
</dbReference>
<name>B1ZQE4_OPITP</name>
<dbReference type="EMBL" id="CP001032">
    <property type="protein sequence ID" value="ACB73624.1"/>
    <property type="molecule type" value="Genomic_DNA"/>
</dbReference>